<dbReference type="Pfam" id="PF22491">
    <property type="entry name" value="DUF6988"/>
    <property type="match status" value="1"/>
</dbReference>
<name>A0ABP9RTZ8_9GAMM</name>
<comment type="caution">
    <text evidence="1">The sequence shown here is derived from an EMBL/GenBank/DDBJ whole genome shotgun (WGS) entry which is preliminary data.</text>
</comment>
<accession>A0ABP9RTZ8</accession>
<sequence length="107" mass="11689">MLGEMLNKLDGKAPQEAVSMLLEFKEYSWKPLSSFVHGGIHAIHRHAAGYPEALLEQALRASNGLSIMVGMFLVILSGDPGQQGAITALQQEFADCLPPNRRDLTQD</sequence>
<dbReference type="InterPro" id="IPR054257">
    <property type="entry name" value="DUF6988"/>
</dbReference>
<organism evidence="1 2">
    <name type="scientific">Ferrimonas gelatinilytica</name>
    <dbReference type="NCBI Taxonomy" id="1255257"/>
    <lineage>
        <taxon>Bacteria</taxon>
        <taxon>Pseudomonadati</taxon>
        <taxon>Pseudomonadota</taxon>
        <taxon>Gammaproteobacteria</taxon>
        <taxon>Alteromonadales</taxon>
        <taxon>Ferrimonadaceae</taxon>
        <taxon>Ferrimonas</taxon>
    </lineage>
</organism>
<protein>
    <submittedName>
        <fullName evidence="1">Uncharacterized protein</fullName>
    </submittedName>
</protein>
<gene>
    <name evidence="1" type="ORF">GCM10025772_00590</name>
</gene>
<dbReference type="Proteomes" id="UP001501600">
    <property type="component" value="Unassembled WGS sequence"/>
</dbReference>
<keyword evidence="2" id="KW-1185">Reference proteome</keyword>
<evidence type="ECO:0000313" key="1">
    <source>
        <dbReference type="EMBL" id="GAA5186004.1"/>
    </source>
</evidence>
<evidence type="ECO:0000313" key="2">
    <source>
        <dbReference type="Proteomes" id="UP001501600"/>
    </source>
</evidence>
<reference evidence="2" key="1">
    <citation type="journal article" date="2019" name="Int. J. Syst. Evol. Microbiol.">
        <title>The Global Catalogue of Microorganisms (GCM) 10K type strain sequencing project: providing services to taxonomists for standard genome sequencing and annotation.</title>
        <authorList>
            <consortium name="The Broad Institute Genomics Platform"/>
            <consortium name="The Broad Institute Genome Sequencing Center for Infectious Disease"/>
            <person name="Wu L."/>
            <person name="Ma J."/>
        </authorList>
    </citation>
    <scope>NUCLEOTIDE SEQUENCE [LARGE SCALE GENOMIC DNA]</scope>
    <source>
        <strain evidence="2">JCM 18720</strain>
    </source>
</reference>
<proteinExistence type="predicted"/>
<dbReference type="EMBL" id="BAABLF010000001">
    <property type="protein sequence ID" value="GAA5186004.1"/>
    <property type="molecule type" value="Genomic_DNA"/>
</dbReference>